<name>A0ABS9VPV1_9SPHN</name>
<dbReference type="SFLD" id="SFLDG01129">
    <property type="entry name" value="C1.5:_HAD__Beta-PGM__Phosphata"/>
    <property type="match status" value="1"/>
</dbReference>
<sequence>MAAQLAPEYRHIRDWVFDLDNCLYPASTGLFALIDERMGAYIQRLLDCDPAEARRVQKDHFHTHGTTLAGLMRTHEVDPHHFLEDVHDIPLDRVQPDERLATALERLPGRRFVFTNGDAPYARRVLEAIGVHDRFHDLHDIHASSYRPKPDPHGYELLCERFGIDPTHALLVDDMAQNLKPAKALGMTTVWVDNGSERGNHAADDSFIDHRITDVGEWLDSIFEEQS</sequence>
<dbReference type="InterPro" id="IPR023214">
    <property type="entry name" value="HAD_sf"/>
</dbReference>
<dbReference type="PANTHER" id="PTHR12725:SF117">
    <property type="entry name" value="HALOACID DEHALOGENASE-LIKE HYDROLASE"/>
    <property type="match status" value="1"/>
</dbReference>
<dbReference type="NCBIfam" id="TIGR01993">
    <property type="entry name" value="Pyr-5-nucltdase"/>
    <property type="match status" value="1"/>
</dbReference>
<evidence type="ECO:0000313" key="1">
    <source>
        <dbReference type="EMBL" id="MCH8616990.1"/>
    </source>
</evidence>
<dbReference type="Gene3D" id="3.40.50.1000">
    <property type="entry name" value="HAD superfamily/HAD-like"/>
    <property type="match status" value="1"/>
</dbReference>
<evidence type="ECO:0000313" key="2">
    <source>
        <dbReference type="Proteomes" id="UP001203058"/>
    </source>
</evidence>
<dbReference type="RefSeq" id="WP_241447868.1">
    <property type="nucleotide sequence ID" value="NZ_JAKZHW010000002.1"/>
</dbReference>
<dbReference type="InterPro" id="IPR006439">
    <property type="entry name" value="HAD-SF_hydro_IA"/>
</dbReference>
<protein>
    <submittedName>
        <fullName evidence="1">Pyrimidine 5'-nucleotidase</fullName>
    </submittedName>
</protein>
<dbReference type="PRINTS" id="PR00413">
    <property type="entry name" value="HADHALOGNASE"/>
</dbReference>
<dbReference type="InterPro" id="IPR036412">
    <property type="entry name" value="HAD-like_sf"/>
</dbReference>
<dbReference type="Gene3D" id="1.10.150.450">
    <property type="match status" value="1"/>
</dbReference>
<keyword evidence="2" id="KW-1185">Reference proteome</keyword>
<reference evidence="1 2" key="1">
    <citation type="submission" date="2022-03" db="EMBL/GenBank/DDBJ databases">
        <authorList>
            <person name="Jo J.-H."/>
            <person name="Im W.-T."/>
        </authorList>
    </citation>
    <scope>NUCLEOTIDE SEQUENCE [LARGE SCALE GENOMIC DNA]</scope>
    <source>
        <strain evidence="1 2">SM33</strain>
    </source>
</reference>
<dbReference type="Pfam" id="PF00702">
    <property type="entry name" value="Hydrolase"/>
    <property type="match status" value="1"/>
</dbReference>
<dbReference type="Proteomes" id="UP001203058">
    <property type="component" value="Unassembled WGS sequence"/>
</dbReference>
<dbReference type="NCBIfam" id="TIGR01509">
    <property type="entry name" value="HAD-SF-IA-v3"/>
    <property type="match status" value="1"/>
</dbReference>
<dbReference type="SFLD" id="SFLDS00003">
    <property type="entry name" value="Haloacid_Dehalogenase"/>
    <property type="match status" value="1"/>
</dbReference>
<proteinExistence type="predicted"/>
<dbReference type="SUPFAM" id="SSF56784">
    <property type="entry name" value="HAD-like"/>
    <property type="match status" value="1"/>
</dbReference>
<organism evidence="1 2">
    <name type="scientific">Sphingomonas telluris</name>
    <dbReference type="NCBI Taxonomy" id="2907998"/>
    <lineage>
        <taxon>Bacteria</taxon>
        <taxon>Pseudomonadati</taxon>
        <taxon>Pseudomonadota</taxon>
        <taxon>Alphaproteobacteria</taxon>
        <taxon>Sphingomonadales</taxon>
        <taxon>Sphingomonadaceae</taxon>
        <taxon>Sphingomonas</taxon>
    </lineage>
</organism>
<gene>
    <name evidence="1" type="ORF">LZ016_12890</name>
</gene>
<comment type="caution">
    <text evidence="1">The sequence shown here is derived from an EMBL/GenBank/DDBJ whole genome shotgun (WGS) entry which is preliminary data.</text>
</comment>
<dbReference type="SFLD" id="SFLDG01132">
    <property type="entry name" value="C1.5.3:_5'-Nucleotidase_Like"/>
    <property type="match status" value="1"/>
</dbReference>
<dbReference type="PANTHER" id="PTHR12725">
    <property type="entry name" value="HALOACID DEHALOGENASE-LIKE HYDROLASE"/>
    <property type="match status" value="1"/>
</dbReference>
<accession>A0ABS9VPV1</accession>
<dbReference type="EMBL" id="JAKZHW010000002">
    <property type="protein sequence ID" value="MCH8616990.1"/>
    <property type="molecule type" value="Genomic_DNA"/>
</dbReference>
<dbReference type="InterPro" id="IPR010237">
    <property type="entry name" value="Pyr-5-nucltdase"/>
</dbReference>